<comment type="caution">
    <text evidence="1">The sequence shown here is derived from an EMBL/GenBank/DDBJ whole genome shotgun (WGS) entry which is preliminary data.</text>
</comment>
<dbReference type="RefSeq" id="WP_202855500.1">
    <property type="nucleotide sequence ID" value="NZ_JAEUGD010000020.1"/>
</dbReference>
<accession>A0A937KD76</accession>
<evidence type="ECO:0008006" key="3">
    <source>
        <dbReference type="Google" id="ProtNLM"/>
    </source>
</evidence>
<dbReference type="AlphaFoldDB" id="A0A937KD76"/>
<dbReference type="EMBL" id="JAEUGD010000020">
    <property type="protein sequence ID" value="MBL6445953.1"/>
    <property type="molecule type" value="Genomic_DNA"/>
</dbReference>
<keyword evidence="2" id="KW-1185">Reference proteome</keyword>
<protein>
    <recommendedName>
        <fullName evidence="3">Lipoprotein</fullName>
    </recommendedName>
</protein>
<evidence type="ECO:0000313" key="2">
    <source>
        <dbReference type="Proteomes" id="UP000614216"/>
    </source>
</evidence>
<proteinExistence type="predicted"/>
<dbReference type="Proteomes" id="UP000614216">
    <property type="component" value="Unassembled WGS sequence"/>
</dbReference>
<name>A0A937KD76_9BACT</name>
<evidence type="ECO:0000313" key="1">
    <source>
        <dbReference type="EMBL" id="MBL6445953.1"/>
    </source>
</evidence>
<gene>
    <name evidence="1" type="ORF">JMN32_06515</name>
</gene>
<dbReference type="PROSITE" id="PS51257">
    <property type="entry name" value="PROKAR_LIPOPROTEIN"/>
    <property type="match status" value="1"/>
</dbReference>
<organism evidence="1 2">
    <name type="scientific">Fulvivirga marina</name>
    <dbReference type="NCBI Taxonomy" id="2494733"/>
    <lineage>
        <taxon>Bacteria</taxon>
        <taxon>Pseudomonadati</taxon>
        <taxon>Bacteroidota</taxon>
        <taxon>Cytophagia</taxon>
        <taxon>Cytophagales</taxon>
        <taxon>Fulvivirgaceae</taxon>
        <taxon>Fulvivirga</taxon>
    </lineage>
</organism>
<reference evidence="1" key="1">
    <citation type="submission" date="2021-01" db="EMBL/GenBank/DDBJ databases">
        <title>Fulvivirga kasyanovii gen. nov., sp nov., a novel member of the phylum Bacteroidetes isolated from seawater in a mussel farm.</title>
        <authorList>
            <person name="Zhao L.-H."/>
            <person name="Wang Z.-J."/>
        </authorList>
    </citation>
    <scope>NUCLEOTIDE SEQUENCE</scope>
    <source>
        <strain evidence="1">29W222</strain>
    </source>
</reference>
<sequence length="318" mass="36184">MNFFKPLSLLVLSTLLLSCDPLNRKNEEVREVPEGPFEGEIALSESRGLYGSLFKTHTSYLISENTLKREERLGGLNDVFDNYAGIIIDLEKDSVTLYYADITEKFKHTLTVKEFKAQMTKGSLPRSTPSPIGNTFSYFSAYTPIHTAEDSVVIEGFNADYNLYREDFFQQEIYDCKKLQIKRELLKMVFPNLPANTNFVLKSEFKTILTSVKNDSIVNNDQVRLVDELSRGIMFHIDSVEREETNLEKLSKSKWVNMGLNLLKKGIDLNLHISSEISKFSGRGTKPIEFSLPSGEFKEIDDFDAFCNSIPTGGEFDD</sequence>